<accession>A0A0D7X0V3</accession>
<dbReference type="AlphaFoldDB" id="A0A0D7X0V3"/>
<dbReference type="EMBL" id="JTHP01000032">
    <property type="protein sequence ID" value="KJD44618.1"/>
    <property type="molecule type" value="Genomic_DNA"/>
</dbReference>
<dbReference type="Pfam" id="PF13799">
    <property type="entry name" value="DUF4183"/>
    <property type="match status" value="1"/>
</dbReference>
<keyword evidence="3" id="KW-1185">Reference proteome</keyword>
<dbReference type="PATRIC" id="fig|159743.3.peg.3561"/>
<dbReference type="OrthoDB" id="2623159at2"/>
<dbReference type="RefSeq" id="WP_044647090.1">
    <property type="nucleotide sequence ID" value="NZ_JTHP01000032.1"/>
</dbReference>
<evidence type="ECO:0000313" key="3">
    <source>
        <dbReference type="Proteomes" id="UP000032534"/>
    </source>
</evidence>
<dbReference type="InterPro" id="IPR025237">
    <property type="entry name" value="DUF4183"/>
</dbReference>
<organism evidence="2 3">
    <name type="scientific">Paenibacillus terrae</name>
    <dbReference type="NCBI Taxonomy" id="159743"/>
    <lineage>
        <taxon>Bacteria</taxon>
        <taxon>Bacillati</taxon>
        <taxon>Bacillota</taxon>
        <taxon>Bacilli</taxon>
        <taxon>Bacillales</taxon>
        <taxon>Paenibacillaceae</taxon>
        <taxon>Paenibacillus</taxon>
    </lineage>
</organism>
<proteinExistence type="predicted"/>
<protein>
    <recommendedName>
        <fullName evidence="1">DUF4183 domain-containing protein</fullName>
    </recommendedName>
</protein>
<sequence>MSIIRIYLKADSIVSGNIAVTTNINITPIVNRYTATVVLGNILGGVTTIPAQSFTNDSGTSVAANGLIVPTSSGYYNIFINGALQRGGLTTLSTANLIINTGLIVGVTVVIEVINFNTSASSTSVNNVTVTTIISD</sequence>
<reference evidence="2 3" key="1">
    <citation type="submission" date="2014-11" db="EMBL/GenBank/DDBJ databases">
        <title>Draft Genome Sequences of Paenibacillus polymyxa NRRL B-30509 and Paenibacillus terrae NRRL B-30644, Strains from a Poultry Environment that Produce Tridecaptin A and Paenicidins.</title>
        <authorList>
            <person name="van Belkum M.J."/>
            <person name="Lohans C.T."/>
            <person name="Vederas J.C."/>
        </authorList>
    </citation>
    <scope>NUCLEOTIDE SEQUENCE [LARGE SCALE GENOMIC DNA]</scope>
    <source>
        <strain evidence="2 3">NRRL B-30644</strain>
    </source>
</reference>
<dbReference type="Proteomes" id="UP000032534">
    <property type="component" value="Unassembled WGS sequence"/>
</dbReference>
<evidence type="ECO:0000259" key="1">
    <source>
        <dbReference type="Pfam" id="PF13799"/>
    </source>
</evidence>
<gene>
    <name evidence="2" type="ORF">QD47_16020</name>
</gene>
<feature type="domain" description="DUF4183" evidence="1">
    <location>
        <begin position="49"/>
        <end position="112"/>
    </location>
</feature>
<evidence type="ECO:0000313" key="2">
    <source>
        <dbReference type="EMBL" id="KJD44618.1"/>
    </source>
</evidence>
<comment type="caution">
    <text evidence="2">The sequence shown here is derived from an EMBL/GenBank/DDBJ whole genome shotgun (WGS) entry which is preliminary data.</text>
</comment>
<name>A0A0D7X0V3_9BACL</name>